<keyword evidence="3" id="KW-1185">Reference proteome</keyword>
<dbReference type="Gene3D" id="3.60.21.10">
    <property type="match status" value="1"/>
</dbReference>
<evidence type="ECO:0000259" key="1">
    <source>
        <dbReference type="Pfam" id="PF00149"/>
    </source>
</evidence>
<dbReference type="InterPro" id="IPR051918">
    <property type="entry name" value="STPP_CPPED1"/>
</dbReference>
<dbReference type="SUPFAM" id="SSF56300">
    <property type="entry name" value="Metallo-dependent phosphatases"/>
    <property type="match status" value="1"/>
</dbReference>
<dbReference type="Pfam" id="PF00149">
    <property type="entry name" value="Metallophos"/>
    <property type="match status" value="1"/>
</dbReference>
<evidence type="ECO:0000313" key="3">
    <source>
        <dbReference type="Proteomes" id="UP000193334"/>
    </source>
</evidence>
<dbReference type="PANTHER" id="PTHR43143">
    <property type="entry name" value="METALLOPHOSPHOESTERASE, CALCINEURIN SUPERFAMILY"/>
    <property type="match status" value="1"/>
</dbReference>
<dbReference type="GO" id="GO:0016787">
    <property type="term" value="F:hydrolase activity"/>
    <property type="evidence" value="ECO:0007669"/>
    <property type="project" value="InterPro"/>
</dbReference>
<dbReference type="PROSITE" id="PS51318">
    <property type="entry name" value="TAT"/>
    <property type="match status" value="1"/>
</dbReference>
<proteinExistence type="predicted"/>
<dbReference type="PANTHER" id="PTHR43143:SF1">
    <property type="entry name" value="SERINE_THREONINE-PROTEIN PHOSPHATASE CPPED1"/>
    <property type="match status" value="1"/>
</dbReference>
<name>A0A1W6LJ00_9BACT</name>
<sequence>MKRRDFLKSIGAAELGLGLAPSLFAAHADFSESCEVNFQKMKNCGDKFSFAIFADPQVGTMNSNSRVAKNARRFQIESVKEINSFSPKPQFALFLGDLVNVPNDASFKNFVDCIKHCEPEVLLVHGNHDTRPPYTKYKEMQKRVNGMQRTYYSYDVGSWHFIVTPCNLNGASEIEIETEKNMLSWLEADLEKNKNRPTIFFNHLPLMPIGLSQLEWYVFRLEIRKKMVDLITKHGNVKYFFNGHVHNGIKASVKTSWEYKGTKFVNVPTIIEGRNFGEEYDRYEHGLPTGGYYMMVHVDGEDVSLEGRLTGVEKGYHYPNDFKEFSEDIEPRWFTKAIDLKPNTKLVNGSFEEGLKGWYQTYRYISDKDPMFKTEVKSDISTAGKKSVYVHTIPKGRIFWANDDNNSIYQMVSSPGDSPILKAKYFTKERPANAGGFIRFNAVAEDGFKFLMMFHWGSNQYRADYLPRCIGYEIHGKQQNWAFLQQIALKNQGFFWKISDDPDKWHTLQVNIPDLYDKAVSKQGAYSKLGISKFYIQLGAWTNRELDSGSVVRFDDVELFSKENVKSKVDNENLAVSEWVHLTEFGQRLINRTGVPELNRLK</sequence>
<dbReference type="STRING" id="1941349.STSP1_00135"/>
<feature type="domain" description="Calcineurin-like phosphoesterase" evidence="1">
    <location>
        <begin position="50"/>
        <end position="247"/>
    </location>
</feature>
<organism evidence="2 3">
    <name type="scientific">Sedimentisphaera salicampi</name>
    <dbReference type="NCBI Taxonomy" id="1941349"/>
    <lineage>
        <taxon>Bacteria</taxon>
        <taxon>Pseudomonadati</taxon>
        <taxon>Planctomycetota</taxon>
        <taxon>Phycisphaerae</taxon>
        <taxon>Sedimentisphaerales</taxon>
        <taxon>Sedimentisphaeraceae</taxon>
        <taxon>Sedimentisphaera</taxon>
    </lineage>
</organism>
<dbReference type="InterPro" id="IPR006311">
    <property type="entry name" value="TAT_signal"/>
</dbReference>
<dbReference type="InterPro" id="IPR004843">
    <property type="entry name" value="Calcineurin-like_PHP"/>
</dbReference>
<accession>A0A1W6LJ00</accession>
<dbReference type="RefSeq" id="WP_085754499.1">
    <property type="nucleotide sequence ID" value="NZ_CP021023.1"/>
</dbReference>
<protein>
    <submittedName>
        <fullName evidence="2">Cyclic 3',5'-adenosine monophosphate phosphodiesterase</fullName>
    </submittedName>
</protein>
<dbReference type="InterPro" id="IPR029052">
    <property type="entry name" value="Metallo-depent_PP-like"/>
</dbReference>
<dbReference type="KEGG" id="pbp:STSP1_00135"/>
<reference evidence="3" key="1">
    <citation type="submission" date="2017-04" db="EMBL/GenBank/DDBJ databases">
        <title>Comparative genomics and description of representatives of a novel lineage of planctomycetes thriving in anoxic sediments.</title>
        <authorList>
            <person name="Spring S."/>
            <person name="Bunk B."/>
            <person name="Sproer C."/>
        </authorList>
    </citation>
    <scope>NUCLEOTIDE SEQUENCE [LARGE SCALE GENOMIC DNA]</scope>
    <source>
        <strain evidence="3">ST-PulAB-D4</strain>
    </source>
</reference>
<dbReference type="EMBL" id="CP021023">
    <property type="protein sequence ID" value="ARN55770.1"/>
    <property type="molecule type" value="Genomic_DNA"/>
</dbReference>
<evidence type="ECO:0000313" key="2">
    <source>
        <dbReference type="EMBL" id="ARN55770.1"/>
    </source>
</evidence>
<dbReference type="AlphaFoldDB" id="A0A1W6LJ00"/>
<gene>
    <name evidence="2" type="ORF">STSP1_00135</name>
</gene>
<dbReference type="Proteomes" id="UP000193334">
    <property type="component" value="Chromosome"/>
</dbReference>